<evidence type="ECO:0000313" key="2">
    <source>
        <dbReference type="EMBL" id="BFF94202.1"/>
    </source>
</evidence>
<proteinExistence type="predicted"/>
<dbReference type="AlphaFoldDB" id="A0AAU9FEU1"/>
<keyword evidence="1" id="KW-0812">Transmembrane</keyword>
<evidence type="ECO:0000256" key="1">
    <source>
        <dbReference type="SAM" id="Phobius"/>
    </source>
</evidence>
<feature type="transmembrane region" description="Helical" evidence="1">
    <location>
        <begin position="20"/>
        <end position="40"/>
    </location>
</feature>
<protein>
    <submittedName>
        <fullName evidence="2">Uncharacterized protein</fullName>
    </submittedName>
</protein>
<keyword evidence="1" id="KW-0472">Membrane</keyword>
<dbReference type="EMBL" id="AP029264">
    <property type="protein sequence ID" value="BFF94202.1"/>
    <property type="molecule type" value="Genomic_DNA"/>
</dbReference>
<accession>A0AAU9FEU1</accession>
<evidence type="ECO:0000313" key="3">
    <source>
        <dbReference type="Proteomes" id="UP001500889"/>
    </source>
</evidence>
<keyword evidence="3" id="KW-1185">Reference proteome</keyword>
<sequence length="100" mass="10882">MLQSNTSNPACLSNEIESDIYDTDIVIISIIIIIIIGARVRVRDRLDVILQQVCLPSGIDLSSVNKSATRTTDNCLGEGATDLPTHFACRQQANLIVVNL</sequence>
<keyword evidence="1" id="KW-1133">Transmembrane helix</keyword>
<gene>
    <name evidence="2" type="ORF">DMAD_11896</name>
</gene>
<organism evidence="2 3">
    <name type="scientific">Drosophila madeirensis</name>
    <name type="common">Fruit fly</name>
    <dbReference type="NCBI Taxonomy" id="30013"/>
    <lineage>
        <taxon>Eukaryota</taxon>
        <taxon>Metazoa</taxon>
        <taxon>Ecdysozoa</taxon>
        <taxon>Arthropoda</taxon>
        <taxon>Hexapoda</taxon>
        <taxon>Insecta</taxon>
        <taxon>Pterygota</taxon>
        <taxon>Neoptera</taxon>
        <taxon>Endopterygota</taxon>
        <taxon>Diptera</taxon>
        <taxon>Brachycera</taxon>
        <taxon>Muscomorpha</taxon>
        <taxon>Ephydroidea</taxon>
        <taxon>Drosophilidae</taxon>
        <taxon>Drosophila</taxon>
        <taxon>Sophophora</taxon>
    </lineage>
</organism>
<dbReference type="Proteomes" id="UP001500889">
    <property type="component" value="Chromosome U"/>
</dbReference>
<reference evidence="2 3" key="1">
    <citation type="submission" date="2024-02" db="EMBL/GenBank/DDBJ databases">
        <title>A chromosome-level genome assembly of Drosophila madeirensis, a fruit fly species endemic to Madeira island.</title>
        <authorList>
            <person name="Tomihara K."/>
            <person name="Llopart A."/>
            <person name="Yamamoto D."/>
        </authorList>
    </citation>
    <scope>NUCLEOTIDE SEQUENCE [LARGE SCALE GENOMIC DNA]</scope>
    <source>
        <strain evidence="2 3">RF1</strain>
    </source>
</reference>
<name>A0AAU9FEU1_DROMD</name>